<dbReference type="AlphaFoldDB" id="A0A367CF81"/>
<feature type="domain" description="HTH marR-type" evidence="4">
    <location>
        <begin position="1"/>
        <end position="141"/>
    </location>
</feature>
<organism evidence="5 7">
    <name type="scientific">Enterococcus durans</name>
    <dbReference type="NCBI Taxonomy" id="53345"/>
    <lineage>
        <taxon>Bacteria</taxon>
        <taxon>Bacillati</taxon>
        <taxon>Bacillota</taxon>
        <taxon>Bacilli</taxon>
        <taxon>Lactobacillales</taxon>
        <taxon>Enterococcaceae</taxon>
        <taxon>Enterococcus</taxon>
    </lineage>
</organism>
<dbReference type="GeneID" id="56744086"/>
<evidence type="ECO:0000256" key="1">
    <source>
        <dbReference type="ARBA" id="ARBA00023015"/>
    </source>
</evidence>
<dbReference type="SUPFAM" id="SSF46785">
    <property type="entry name" value="Winged helix' DNA-binding domain"/>
    <property type="match status" value="1"/>
</dbReference>
<sequence length="154" mass="18069">MDKRINLISEMLDLANEITWLNKPKLEEAIEGYPLNEIELIEKIAKLPEPNVTKLAAASYLTRGAISKQTKKLLAKQLIESYQKPENKKELYFRLTEEGKRLNDRHQQLHQEFLKENEAVFEQMSADEFDTVFRFIGRFREQLKKTAKKEDSAI</sequence>
<evidence type="ECO:0000313" key="7">
    <source>
        <dbReference type="Proteomes" id="UP000252797"/>
    </source>
</evidence>
<dbReference type="Pfam" id="PF01047">
    <property type="entry name" value="MarR"/>
    <property type="match status" value="1"/>
</dbReference>
<dbReference type="EMBL" id="UGIF01000002">
    <property type="protein sequence ID" value="STP30286.1"/>
    <property type="molecule type" value="Genomic_DNA"/>
</dbReference>
<dbReference type="EMBL" id="LEPB01000004">
    <property type="protein sequence ID" value="RCA10680.1"/>
    <property type="molecule type" value="Genomic_DNA"/>
</dbReference>
<dbReference type="PROSITE" id="PS50995">
    <property type="entry name" value="HTH_MARR_2"/>
    <property type="match status" value="1"/>
</dbReference>
<dbReference type="Proteomes" id="UP000252797">
    <property type="component" value="Unassembled WGS sequence"/>
</dbReference>
<dbReference type="GO" id="GO:0003700">
    <property type="term" value="F:DNA-binding transcription factor activity"/>
    <property type="evidence" value="ECO:0007669"/>
    <property type="project" value="InterPro"/>
</dbReference>
<dbReference type="SMART" id="SM00347">
    <property type="entry name" value="HTH_MARR"/>
    <property type="match status" value="1"/>
</dbReference>
<evidence type="ECO:0000256" key="2">
    <source>
        <dbReference type="ARBA" id="ARBA00023125"/>
    </source>
</evidence>
<reference evidence="6 8" key="2">
    <citation type="submission" date="2018-06" db="EMBL/GenBank/DDBJ databases">
        <authorList>
            <consortium name="Pathogen Informatics"/>
            <person name="Doyle S."/>
        </authorList>
    </citation>
    <scope>NUCLEOTIDE SEQUENCE [LARGE SCALE GENOMIC DNA]</scope>
    <source>
        <strain evidence="6 8">NCTC8129</strain>
    </source>
</reference>
<dbReference type="InterPro" id="IPR052067">
    <property type="entry name" value="Metal_resp_HTH_trans_reg"/>
</dbReference>
<evidence type="ECO:0000259" key="4">
    <source>
        <dbReference type="PROSITE" id="PS50995"/>
    </source>
</evidence>
<name>A0A367CF81_9ENTE</name>
<dbReference type="PANTHER" id="PTHR35790">
    <property type="entry name" value="HTH-TYPE TRANSCRIPTIONAL REGULATOR PCHR"/>
    <property type="match status" value="1"/>
</dbReference>
<dbReference type="InterPro" id="IPR036388">
    <property type="entry name" value="WH-like_DNA-bd_sf"/>
</dbReference>
<gene>
    <name evidence="6" type="primary">adcR</name>
    <name evidence="5" type="ORF">EA71_01432</name>
    <name evidence="6" type="ORF">NCTC8129_02526</name>
</gene>
<dbReference type="PANTHER" id="PTHR35790:SF4">
    <property type="entry name" value="HTH-TYPE TRANSCRIPTIONAL REGULATOR PCHR"/>
    <property type="match status" value="1"/>
</dbReference>
<dbReference type="Gene3D" id="1.10.10.10">
    <property type="entry name" value="Winged helix-like DNA-binding domain superfamily/Winged helix DNA-binding domain"/>
    <property type="match status" value="1"/>
</dbReference>
<keyword evidence="2" id="KW-0238">DNA-binding</keyword>
<evidence type="ECO:0000313" key="8">
    <source>
        <dbReference type="Proteomes" id="UP000254070"/>
    </source>
</evidence>
<proteinExistence type="predicted"/>
<dbReference type="Proteomes" id="UP000254070">
    <property type="component" value="Unassembled WGS sequence"/>
</dbReference>
<evidence type="ECO:0000256" key="3">
    <source>
        <dbReference type="ARBA" id="ARBA00023163"/>
    </source>
</evidence>
<evidence type="ECO:0000313" key="6">
    <source>
        <dbReference type="EMBL" id="STP30286.1"/>
    </source>
</evidence>
<dbReference type="InterPro" id="IPR000835">
    <property type="entry name" value="HTH_MarR-typ"/>
</dbReference>
<reference evidence="5 7" key="1">
    <citation type="submission" date="2015-06" db="EMBL/GenBank/DDBJ databases">
        <title>The Genome Sequence of Enterococcus durans 4EA1.</title>
        <authorList>
            <consortium name="The Broad Institute Genomics Platform"/>
            <consortium name="The Broad Institute Genome Sequencing Center for Infectious Disease"/>
            <person name="Earl A.M."/>
            <person name="Van Tyne D."/>
            <person name="Lebreton F."/>
            <person name="Saavedra J.T."/>
            <person name="Gilmore M.S."/>
            <person name="Manson Mcguire A."/>
            <person name="Clock S."/>
            <person name="Crupain M."/>
            <person name="Rangan U."/>
            <person name="Young S."/>
            <person name="Abouelleil A."/>
            <person name="Cao P."/>
            <person name="Chapman S.B."/>
            <person name="Griggs A."/>
            <person name="Priest M."/>
            <person name="Shea T."/>
            <person name="Wortman J."/>
            <person name="Nusbaum C."/>
            <person name="Birren B."/>
        </authorList>
    </citation>
    <scope>NUCLEOTIDE SEQUENCE [LARGE SCALE GENOMIC DNA]</scope>
    <source>
        <strain evidence="5 7">4EA1</strain>
    </source>
</reference>
<keyword evidence="1" id="KW-0805">Transcription regulation</keyword>
<dbReference type="InterPro" id="IPR036390">
    <property type="entry name" value="WH_DNA-bd_sf"/>
</dbReference>
<dbReference type="GO" id="GO:0003677">
    <property type="term" value="F:DNA binding"/>
    <property type="evidence" value="ECO:0007669"/>
    <property type="project" value="UniProtKB-KW"/>
</dbReference>
<evidence type="ECO:0000313" key="5">
    <source>
        <dbReference type="EMBL" id="RCA10680.1"/>
    </source>
</evidence>
<dbReference type="RefSeq" id="WP_081133633.1">
    <property type="nucleotide sequence ID" value="NZ_CABGIZ010000007.1"/>
</dbReference>
<dbReference type="STRING" id="53345.LIU_08470"/>
<accession>A0A367CF81</accession>
<keyword evidence="3" id="KW-0804">Transcription</keyword>
<protein>
    <submittedName>
        <fullName evidence="6">MarR family transcriptional regulator</fullName>
    </submittedName>
</protein>